<keyword evidence="2" id="KW-1185">Reference proteome</keyword>
<evidence type="ECO:0000313" key="1">
    <source>
        <dbReference type="EMBL" id="KRX11798.1"/>
    </source>
</evidence>
<feature type="non-terminal residue" evidence="1">
    <location>
        <position position="30"/>
    </location>
</feature>
<evidence type="ECO:0000313" key="2">
    <source>
        <dbReference type="Proteomes" id="UP000054630"/>
    </source>
</evidence>
<organism evidence="1 2">
    <name type="scientific">Trichinella nelsoni</name>
    <dbReference type="NCBI Taxonomy" id="6336"/>
    <lineage>
        <taxon>Eukaryota</taxon>
        <taxon>Metazoa</taxon>
        <taxon>Ecdysozoa</taxon>
        <taxon>Nematoda</taxon>
        <taxon>Enoplea</taxon>
        <taxon>Dorylaimia</taxon>
        <taxon>Trichinellida</taxon>
        <taxon>Trichinellidae</taxon>
        <taxon>Trichinella</taxon>
    </lineage>
</organism>
<reference evidence="1 2" key="1">
    <citation type="submission" date="2015-01" db="EMBL/GenBank/DDBJ databases">
        <title>Evolution of Trichinella species and genotypes.</title>
        <authorList>
            <person name="Korhonen P.K."/>
            <person name="Edoardo P."/>
            <person name="Giuseppe L.R."/>
            <person name="Gasser R.B."/>
        </authorList>
    </citation>
    <scope>NUCLEOTIDE SEQUENCE [LARGE SCALE GENOMIC DNA]</scope>
    <source>
        <strain evidence="1">ISS37</strain>
    </source>
</reference>
<protein>
    <submittedName>
        <fullName evidence="1">Uncharacterized protein</fullName>
    </submittedName>
</protein>
<proteinExistence type="predicted"/>
<dbReference type="Proteomes" id="UP000054630">
    <property type="component" value="Unassembled WGS sequence"/>
</dbReference>
<name>A0A0V0RB97_9BILA</name>
<feature type="non-terminal residue" evidence="1">
    <location>
        <position position="1"/>
    </location>
</feature>
<accession>A0A0V0RB97</accession>
<gene>
    <name evidence="1" type="ORF">T07_5650</name>
</gene>
<comment type="caution">
    <text evidence="1">The sequence shown here is derived from an EMBL/GenBank/DDBJ whole genome shotgun (WGS) entry which is preliminary data.</text>
</comment>
<sequence>LFRLTEVRAHQRICAVDRFANSCQEFLLPL</sequence>
<dbReference type="EMBL" id="JYDL01001369">
    <property type="protein sequence ID" value="KRX11798.1"/>
    <property type="molecule type" value="Genomic_DNA"/>
</dbReference>
<dbReference type="AlphaFoldDB" id="A0A0V0RB97"/>